<dbReference type="PROSITE" id="PS51274">
    <property type="entry name" value="GATASE_COBBQ"/>
    <property type="match status" value="1"/>
</dbReference>
<feature type="domain" description="Fe/B12 periplasmic-binding" evidence="3">
    <location>
        <begin position="771"/>
        <end position="1059"/>
    </location>
</feature>
<dbReference type="EMBL" id="CAUYUE010000006">
    <property type="protein sequence ID" value="CAK0781409.1"/>
    <property type="molecule type" value="Genomic_DNA"/>
</dbReference>
<evidence type="ECO:0000256" key="2">
    <source>
        <dbReference type="SAM" id="MobiDB-lite"/>
    </source>
</evidence>
<evidence type="ECO:0000259" key="3">
    <source>
        <dbReference type="PROSITE" id="PS50983"/>
    </source>
</evidence>
<dbReference type="Gene3D" id="3.40.50.300">
    <property type="entry name" value="P-loop containing nucleotide triphosphate hydrolases"/>
    <property type="match status" value="1"/>
</dbReference>
<name>A0AAV1I8M4_9CHLO</name>
<feature type="compositionally biased region" description="Polar residues" evidence="2">
    <location>
        <begin position="745"/>
        <end position="755"/>
    </location>
</feature>
<dbReference type="PANTHER" id="PTHR43873">
    <property type="entry name" value="COBYRINATE A,C-DIAMIDE SYNTHASE"/>
    <property type="match status" value="1"/>
</dbReference>
<gene>
    <name evidence="4" type="ORF">CVIRNUC_005366</name>
</gene>
<feature type="region of interest" description="Disordered" evidence="2">
    <location>
        <begin position="712"/>
        <end position="755"/>
    </location>
</feature>
<proteinExistence type="predicted"/>
<dbReference type="PANTHER" id="PTHR43873:SF1">
    <property type="entry name" value="COBYRINATE A,C-DIAMIDE SYNTHASE"/>
    <property type="match status" value="1"/>
</dbReference>
<dbReference type="SUPFAM" id="SSF52317">
    <property type="entry name" value="Class I glutamine amidotransferase-like"/>
    <property type="match status" value="1"/>
</dbReference>
<evidence type="ECO:0000256" key="1">
    <source>
        <dbReference type="ARBA" id="ARBA00022962"/>
    </source>
</evidence>
<reference evidence="4 5" key="1">
    <citation type="submission" date="2023-10" db="EMBL/GenBank/DDBJ databases">
        <authorList>
            <person name="Maclean D."/>
            <person name="Macfadyen A."/>
        </authorList>
    </citation>
    <scope>NUCLEOTIDE SEQUENCE [LARGE SCALE GENOMIC DNA]</scope>
</reference>
<organism evidence="4 5">
    <name type="scientific">Coccomyxa viridis</name>
    <dbReference type="NCBI Taxonomy" id="1274662"/>
    <lineage>
        <taxon>Eukaryota</taxon>
        <taxon>Viridiplantae</taxon>
        <taxon>Chlorophyta</taxon>
        <taxon>core chlorophytes</taxon>
        <taxon>Trebouxiophyceae</taxon>
        <taxon>Trebouxiophyceae incertae sedis</taxon>
        <taxon>Coccomyxaceae</taxon>
        <taxon>Coccomyxa</taxon>
    </lineage>
</organism>
<comment type="caution">
    <text evidence="4">The sequence shown here is derived from an EMBL/GenBank/DDBJ whole genome shotgun (WGS) entry which is preliminary data.</text>
</comment>
<dbReference type="InterPro" id="IPR002491">
    <property type="entry name" value="ABC_transptr_periplasmic_BD"/>
</dbReference>
<dbReference type="Pfam" id="PF01497">
    <property type="entry name" value="Peripla_BP_2"/>
    <property type="match status" value="1"/>
</dbReference>
<feature type="compositionally biased region" description="Low complexity" evidence="2">
    <location>
        <begin position="656"/>
        <end position="667"/>
    </location>
</feature>
<sequence>MRVIVIDSSSSGAGDNSLALALLSVLRSRGCRVQSYKVGPDLSDLWQHQAATGRPCGTLDGFLLPSEGHNLAAFHGSAGDADICVVEGNGGLFDGTDGNSEDGSTAQVAKWLGAPCVLVLDPFQTGRSAAAMLKGYQAFDSSLRLEAILLSKAADEEHAHRIEGALEEAGVAMRVLGAIHKEEPRTVHGLRRASDVRRTSDGLAQHLAQQLEENVDLDALLELASQACVPPVPEGHPDASFKQKRSTRLAVARDAAFCMYYSENLTLLEKAGAELVFFSPMHDVLPHGVSGIYFGGGCPERYPEELTANGQLMAAIAAFAEAGGVIYAEYAGLVYLSQSLQPVGNLPYAMAGVFPFRTHLTANRLKRGYVEVTVEETCSLFEGGQQARGFVCHIAEILQERVVGGLPAVGSARRNSISGRDEGWQAGYSALMQAPGAKAVQEGYNWRNVLATFVHIHFGSCPALAAQLVGRCADVDVAAVSAAAAAAAEEHAGPRSFPVDSSSLNCNGGLHGARHYKSANVSPDSGPGMGGSSRPIFPVWSSPNLQNLGRAFSEAIGGQPHDRCNGRYFDMDRAASMDGVVPHPKAFPAPGIRPRSPSTTLSRAFSSDMLCRSPTTSPLPESPTQQRSHEGASQGDEPYPQSMPSFSWQLPPVHPPASHAGSASAPMMSASSSSLALHPASSAALYPSSSGALYPASSSALYSASSGALHPSLQPMQHLNGHADHGMGSNASTASTRDRVAPSSGRPSQDSVQSWSFDHHTHGSWHHNSDSIVSLLPSATEILFALGLGSRVAAVTERCDWPKEAGSRSKAVRCTADCTRTCPGSAPGAQGGGASTAVVDAELLARESPGLVLAQESAHACAADAQHIAEAMQKAGLCGNHSSTRLLVLSPSTLSDVLESILKVGAAADVAAEAVRCVDALRERLRKAARAVAGVPARPRVLLLESLDPLTLGGQWLPEMVDLAGGCDSAQEAGAPSMPLSWDQVRAHAPEVLVLMQCGASAQGALACVSELAALPGWWGLPAVKSGCVFVVDHAPFLRPGPRVVEGVEMLARMLHPDVVQQRCPEGSALKLALQGGQRCRQRLVPNYFLPFQ</sequence>
<keyword evidence="1" id="KW-0315">Glutamine amidotransferase</keyword>
<dbReference type="Proteomes" id="UP001314263">
    <property type="component" value="Unassembled WGS sequence"/>
</dbReference>
<dbReference type="PROSITE" id="PS50983">
    <property type="entry name" value="FE_B12_PBP"/>
    <property type="match status" value="1"/>
</dbReference>
<dbReference type="InterPro" id="IPR004484">
    <property type="entry name" value="CbiA/CobB_synth"/>
</dbReference>
<dbReference type="InterPro" id="IPR029062">
    <property type="entry name" value="Class_I_gatase-like"/>
</dbReference>
<feature type="region of interest" description="Disordered" evidence="2">
    <location>
        <begin position="609"/>
        <end position="667"/>
    </location>
</feature>
<dbReference type="InterPro" id="IPR027417">
    <property type="entry name" value="P-loop_NTPase"/>
</dbReference>
<dbReference type="GO" id="GO:0042242">
    <property type="term" value="F:cobyrinic acid a,c-diamide synthase activity"/>
    <property type="evidence" value="ECO:0007669"/>
    <property type="project" value="InterPro"/>
</dbReference>
<dbReference type="AlphaFoldDB" id="A0AAV1I8M4"/>
<accession>A0AAV1I8M4</accession>
<dbReference type="NCBIfam" id="TIGR00379">
    <property type="entry name" value="cobB"/>
    <property type="match status" value="1"/>
</dbReference>
<dbReference type="Pfam" id="PF07685">
    <property type="entry name" value="GATase_3"/>
    <property type="match status" value="1"/>
</dbReference>
<dbReference type="SUPFAM" id="SSF52540">
    <property type="entry name" value="P-loop containing nucleoside triphosphate hydrolases"/>
    <property type="match status" value="1"/>
</dbReference>
<dbReference type="Gene3D" id="3.40.50.1980">
    <property type="entry name" value="Nitrogenase molybdenum iron protein domain"/>
    <property type="match status" value="2"/>
</dbReference>
<dbReference type="SUPFAM" id="SSF53807">
    <property type="entry name" value="Helical backbone' metal receptor"/>
    <property type="match status" value="1"/>
</dbReference>
<keyword evidence="5" id="KW-1185">Reference proteome</keyword>
<evidence type="ECO:0000313" key="5">
    <source>
        <dbReference type="Proteomes" id="UP001314263"/>
    </source>
</evidence>
<feature type="compositionally biased region" description="Low complexity" evidence="2">
    <location>
        <begin position="613"/>
        <end position="624"/>
    </location>
</feature>
<evidence type="ECO:0000313" key="4">
    <source>
        <dbReference type="EMBL" id="CAK0781409.1"/>
    </source>
</evidence>
<dbReference type="NCBIfam" id="NF002204">
    <property type="entry name" value="PRK01077.1"/>
    <property type="match status" value="1"/>
</dbReference>
<dbReference type="InterPro" id="IPR011698">
    <property type="entry name" value="GATase_3"/>
</dbReference>
<protein>
    <recommendedName>
        <fullName evidence="3">Fe/B12 periplasmic-binding domain-containing protein</fullName>
    </recommendedName>
</protein>